<dbReference type="PANTHER" id="PTHR15496">
    <property type="entry name" value="GENERAL TRANSCRIPTION FACTOR 3C POLYPEPTIDE 4 FAMILY"/>
    <property type="match status" value="1"/>
</dbReference>
<dbReference type="PROSITE" id="PS50082">
    <property type="entry name" value="WD_REPEATS_2"/>
    <property type="match status" value="1"/>
</dbReference>
<name>A0ABD1LVR1_9FABA</name>
<accession>A0ABD1LVR1</accession>
<proteinExistence type="predicted"/>
<organism evidence="4 5">
    <name type="scientific">Flemingia macrophylla</name>
    <dbReference type="NCBI Taxonomy" id="520843"/>
    <lineage>
        <taxon>Eukaryota</taxon>
        <taxon>Viridiplantae</taxon>
        <taxon>Streptophyta</taxon>
        <taxon>Embryophyta</taxon>
        <taxon>Tracheophyta</taxon>
        <taxon>Spermatophyta</taxon>
        <taxon>Magnoliopsida</taxon>
        <taxon>eudicotyledons</taxon>
        <taxon>Gunneridae</taxon>
        <taxon>Pentapetalae</taxon>
        <taxon>rosids</taxon>
        <taxon>fabids</taxon>
        <taxon>Fabales</taxon>
        <taxon>Fabaceae</taxon>
        <taxon>Papilionoideae</taxon>
        <taxon>50 kb inversion clade</taxon>
        <taxon>NPAAA clade</taxon>
        <taxon>indigoferoid/millettioid clade</taxon>
        <taxon>Phaseoleae</taxon>
        <taxon>Flemingia</taxon>
    </lineage>
</organism>
<reference evidence="4 5" key="1">
    <citation type="submission" date="2024-08" db="EMBL/GenBank/DDBJ databases">
        <title>Insights into the chromosomal genome structure of Flemingia macrophylla.</title>
        <authorList>
            <person name="Ding Y."/>
            <person name="Zhao Y."/>
            <person name="Bi W."/>
            <person name="Wu M."/>
            <person name="Zhao G."/>
            <person name="Gong Y."/>
            <person name="Li W."/>
            <person name="Zhang P."/>
        </authorList>
    </citation>
    <scope>NUCLEOTIDE SEQUENCE [LARGE SCALE GENOMIC DNA]</scope>
    <source>
        <strain evidence="4">DYQJB</strain>
        <tissue evidence="4">Leaf</tissue>
    </source>
</reference>
<dbReference type="Gene3D" id="2.130.10.10">
    <property type="entry name" value="YVTN repeat-like/Quinoprotein amine dehydrogenase"/>
    <property type="match status" value="2"/>
</dbReference>
<dbReference type="InterPro" id="IPR015943">
    <property type="entry name" value="WD40/YVTN_repeat-like_dom_sf"/>
</dbReference>
<feature type="coiled-coil region" evidence="2">
    <location>
        <begin position="159"/>
        <end position="186"/>
    </location>
</feature>
<evidence type="ECO:0000256" key="2">
    <source>
        <dbReference type="SAM" id="Coils"/>
    </source>
</evidence>
<dbReference type="InterPro" id="IPR036322">
    <property type="entry name" value="WD40_repeat_dom_sf"/>
</dbReference>
<sequence length="836" mass="93681">MARSCPRPLQPAMLLGSPSFPSAIAWSDDNLIAVSSGHLVTILRPDLPFGPRGVIKVSPTEPLQVGFVERKDLLSGCLLPIALYRDDKPVARSISWSPLGMATNSGCLISVCTSDGNVKIYRPPFCDYCAEWIEVVDITKRLFEYFQCTAFQGTGIASLDQYDKNASDQTNSMDKHNEKLSRKKDENHLLPLISADQYASRSAILCSLVVSWSPLLHITSEFYPVCRSVSLLAVGGKSGIISLWRFHPPDCYTVEDREVPTTVQFAGLLQAHNSWVTTISWLLFSLDSSNPQILLASGSSDGRVKIWLADINKLLKSSEVDLTSFSLMKEVITVNAVPVSVLSATVHIEYPSKILLAIGKVSGSFEIWLCDIYSREFDKLGSYDAHDFVVTGLVWAFGGRFLYSCSQDNLVRSWILHENCINEVTLFSEMTHDSSISISRDAFDSCFGVAVSPGNLVIATVHCFDVEKLHRMYEGRVLKAAIEYFWIGGLQVNMRLKSPFSCYIEENSSFLEEELTCWETNIIWSLNQYQCYDKPLVLWDIIASLLAFKDNNSKYAEHILIRWISSSFLQLQMDLPPEKVLSAVSSSLSDIPSRLLHLLNIICRRVMLADMDADQITGINKGVQKLEKVCPAMEKQVTNWIEILLSSERELRQRLVGFSFSAFRTSMSNTETPSQPGSWYPVGLAEMEQWIAFNQEHLRDQLKFIASEVTHENRSLTSRCETCSFCSASVPFESPEFGFCQGEHFSGGDAKPHRLLRCLVSMQVCPITPLWYCVCCNRSGFRLAPEPLFRMSSFHLDSDSSTISNSHAISSKPLCPFCGILLQRRQPDFLLSPTPV</sequence>
<keyword evidence="5" id="KW-1185">Reference proteome</keyword>
<evidence type="ECO:0000256" key="1">
    <source>
        <dbReference type="PROSITE-ProRule" id="PRU00221"/>
    </source>
</evidence>
<dbReference type="InterPro" id="IPR044230">
    <property type="entry name" value="GTF3C4"/>
</dbReference>
<evidence type="ECO:0000313" key="4">
    <source>
        <dbReference type="EMBL" id="KAL2326975.1"/>
    </source>
</evidence>
<feature type="domain" description="Transcription factor IIIC 90kDa subunit N-terminal" evidence="3">
    <location>
        <begin position="26"/>
        <end position="466"/>
    </location>
</feature>
<evidence type="ECO:0000313" key="5">
    <source>
        <dbReference type="Proteomes" id="UP001603857"/>
    </source>
</evidence>
<protein>
    <recommendedName>
        <fullName evidence="3">Transcription factor IIIC 90kDa subunit N-terminal domain-containing protein</fullName>
    </recommendedName>
</protein>
<dbReference type="EMBL" id="JBGMDY010000007">
    <property type="protein sequence ID" value="KAL2326975.1"/>
    <property type="molecule type" value="Genomic_DNA"/>
</dbReference>
<dbReference type="InterPro" id="IPR001680">
    <property type="entry name" value="WD40_rpt"/>
</dbReference>
<gene>
    <name evidence="4" type="ORF">Fmac_020402</name>
</gene>
<keyword evidence="1" id="KW-0853">WD repeat</keyword>
<dbReference type="PANTHER" id="PTHR15496:SF2">
    <property type="entry name" value="GENERAL TRANSCRIPTION FACTOR 3C POLYPEPTIDE 4"/>
    <property type="match status" value="1"/>
</dbReference>
<dbReference type="Proteomes" id="UP001603857">
    <property type="component" value="Unassembled WGS sequence"/>
</dbReference>
<dbReference type="AlphaFoldDB" id="A0ABD1LVR1"/>
<keyword evidence="2" id="KW-0175">Coiled coil</keyword>
<evidence type="ECO:0000259" key="3">
    <source>
        <dbReference type="Pfam" id="PF12657"/>
    </source>
</evidence>
<feature type="repeat" description="WD" evidence="1">
    <location>
        <begin position="383"/>
        <end position="414"/>
    </location>
</feature>
<comment type="caution">
    <text evidence="4">The sequence shown here is derived from an EMBL/GenBank/DDBJ whole genome shotgun (WGS) entry which is preliminary data.</text>
</comment>
<dbReference type="SMART" id="SM00320">
    <property type="entry name" value="WD40"/>
    <property type="match status" value="3"/>
</dbReference>
<dbReference type="SUPFAM" id="SSF50978">
    <property type="entry name" value="WD40 repeat-like"/>
    <property type="match status" value="1"/>
</dbReference>
<dbReference type="Pfam" id="PF12657">
    <property type="entry name" value="TFIIIC_delta"/>
    <property type="match status" value="1"/>
</dbReference>
<dbReference type="InterPro" id="IPR024761">
    <property type="entry name" value="TFIIIC_delta_N"/>
</dbReference>